<accession>A0A1F5T023</accession>
<dbReference type="InterPro" id="IPR003439">
    <property type="entry name" value="ABC_transporter-like_ATP-bd"/>
</dbReference>
<sequence>MDKKVIEVKNLTYKFDDFVALDKINFDVGKGDIVAIIGPNGSGKSTLLKCIIGMNKPTDGSVKIFGKNPRQVVKNIGYVPQNFEFDRNIPITVYEFMGLEKCGELKHSHSNIKNVLKDVGLSNVEQKKLGELSGGQFQRVMIARALLHEKKLLIFDEPSSGIDIVGEQTIYDLIEEINLDRGTTCLIVSHELNIVNKYANKVICLNKKMICFGSPESVITPANLKKLYGIGAGLYHSH</sequence>
<evidence type="ECO:0000256" key="3">
    <source>
        <dbReference type="ARBA" id="ARBA00022840"/>
    </source>
</evidence>
<dbReference type="EMBL" id="MFGJ01000006">
    <property type="protein sequence ID" value="OGF32315.1"/>
    <property type="molecule type" value="Genomic_DNA"/>
</dbReference>
<dbReference type="SMART" id="SM00382">
    <property type="entry name" value="AAA"/>
    <property type="match status" value="1"/>
</dbReference>
<dbReference type="GO" id="GO:0016887">
    <property type="term" value="F:ATP hydrolysis activity"/>
    <property type="evidence" value="ECO:0007669"/>
    <property type="project" value="InterPro"/>
</dbReference>
<dbReference type="PROSITE" id="PS50893">
    <property type="entry name" value="ABC_TRANSPORTER_2"/>
    <property type="match status" value="1"/>
</dbReference>
<evidence type="ECO:0000256" key="2">
    <source>
        <dbReference type="ARBA" id="ARBA00022741"/>
    </source>
</evidence>
<evidence type="ECO:0000313" key="6">
    <source>
        <dbReference type="Proteomes" id="UP000179001"/>
    </source>
</evidence>
<dbReference type="InterPro" id="IPR017871">
    <property type="entry name" value="ABC_transporter-like_CS"/>
</dbReference>
<dbReference type="FunFam" id="3.40.50.300:FF:000134">
    <property type="entry name" value="Iron-enterobactin ABC transporter ATP-binding protein"/>
    <property type="match status" value="1"/>
</dbReference>
<dbReference type="PROSITE" id="PS00211">
    <property type="entry name" value="ABC_TRANSPORTER_1"/>
    <property type="match status" value="1"/>
</dbReference>
<protein>
    <recommendedName>
        <fullName evidence="4">ABC transporter domain-containing protein</fullName>
    </recommendedName>
</protein>
<reference evidence="5 6" key="1">
    <citation type="journal article" date="2016" name="Nat. Commun.">
        <title>Thousands of microbial genomes shed light on interconnected biogeochemical processes in an aquifer system.</title>
        <authorList>
            <person name="Anantharaman K."/>
            <person name="Brown C.T."/>
            <person name="Hug L.A."/>
            <person name="Sharon I."/>
            <person name="Castelle C.J."/>
            <person name="Probst A.J."/>
            <person name="Thomas B.C."/>
            <person name="Singh A."/>
            <person name="Wilkins M.J."/>
            <person name="Karaoz U."/>
            <person name="Brodie E.L."/>
            <person name="Williams K.H."/>
            <person name="Hubbard S.S."/>
            <person name="Banfield J.F."/>
        </authorList>
    </citation>
    <scope>NUCLEOTIDE SEQUENCE [LARGE SCALE GENOMIC DNA]</scope>
</reference>
<gene>
    <name evidence="5" type="ORF">A2478_03260</name>
</gene>
<dbReference type="InterPro" id="IPR027417">
    <property type="entry name" value="P-loop_NTPase"/>
</dbReference>
<dbReference type="CDD" id="cd03235">
    <property type="entry name" value="ABC_Metallic_Cations"/>
    <property type="match status" value="1"/>
</dbReference>
<dbReference type="InterPro" id="IPR003593">
    <property type="entry name" value="AAA+_ATPase"/>
</dbReference>
<name>A0A1F5T023_9BACT</name>
<dbReference type="STRING" id="1798002.A2478_03260"/>
<comment type="caution">
    <text evidence="5">The sequence shown here is derived from an EMBL/GenBank/DDBJ whole genome shotgun (WGS) entry which is preliminary data.</text>
</comment>
<evidence type="ECO:0000259" key="4">
    <source>
        <dbReference type="PROSITE" id="PS50893"/>
    </source>
</evidence>
<dbReference type="Proteomes" id="UP000179001">
    <property type="component" value="Unassembled WGS sequence"/>
</dbReference>
<dbReference type="Pfam" id="PF00005">
    <property type="entry name" value="ABC_tran"/>
    <property type="match status" value="1"/>
</dbReference>
<dbReference type="Gene3D" id="3.40.50.300">
    <property type="entry name" value="P-loop containing nucleotide triphosphate hydrolases"/>
    <property type="match status" value="1"/>
</dbReference>
<keyword evidence="2" id="KW-0547">Nucleotide-binding</keyword>
<dbReference type="PANTHER" id="PTHR42734">
    <property type="entry name" value="METAL TRANSPORT SYSTEM ATP-BINDING PROTEIN TM_0124-RELATED"/>
    <property type="match status" value="1"/>
</dbReference>
<proteinExistence type="predicted"/>
<keyword evidence="3" id="KW-0067">ATP-binding</keyword>
<feature type="domain" description="ABC transporter" evidence="4">
    <location>
        <begin position="6"/>
        <end position="232"/>
    </location>
</feature>
<evidence type="ECO:0000256" key="1">
    <source>
        <dbReference type="ARBA" id="ARBA00022448"/>
    </source>
</evidence>
<organism evidence="5 6">
    <name type="scientific">Candidatus Falkowbacteria bacterium RIFOXYC2_FULL_36_12</name>
    <dbReference type="NCBI Taxonomy" id="1798002"/>
    <lineage>
        <taxon>Bacteria</taxon>
        <taxon>Candidatus Falkowiibacteriota</taxon>
    </lineage>
</organism>
<dbReference type="SUPFAM" id="SSF52540">
    <property type="entry name" value="P-loop containing nucleoside triphosphate hydrolases"/>
    <property type="match status" value="1"/>
</dbReference>
<keyword evidence="1" id="KW-0813">Transport</keyword>
<dbReference type="GO" id="GO:0005524">
    <property type="term" value="F:ATP binding"/>
    <property type="evidence" value="ECO:0007669"/>
    <property type="project" value="UniProtKB-KW"/>
</dbReference>
<evidence type="ECO:0000313" key="5">
    <source>
        <dbReference type="EMBL" id="OGF32315.1"/>
    </source>
</evidence>
<dbReference type="InterPro" id="IPR050153">
    <property type="entry name" value="Metal_Ion_Import_ABC"/>
</dbReference>
<dbReference type="AlphaFoldDB" id="A0A1F5T023"/>